<reference evidence="1" key="1">
    <citation type="submission" date="2018-11" db="EMBL/GenBank/DDBJ databases">
        <authorList>
            <consortium name="Pathogen Informatics"/>
        </authorList>
    </citation>
    <scope>NUCLEOTIDE SEQUENCE</scope>
</reference>
<gene>
    <name evidence="1" type="ORF">PXEA_LOCUS1857</name>
</gene>
<name>A0A448WCJ2_9PLAT</name>
<keyword evidence="2" id="KW-1185">Reference proteome</keyword>
<evidence type="ECO:0000313" key="2">
    <source>
        <dbReference type="Proteomes" id="UP000784294"/>
    </source>
</evidence>
<sequence length="287" mass="32212">MFVFIFQFSSCILGNTDTCRFAAGYMFDAYIVSDCVSFFLNGTRSCTYFDGVYYLICVLVSQHAFVPNSFELLVFSYLIIVFSFLFLDPFPLFRSEEPPARVRAKFSSVTTFSRVRLQSARSFFPLNRSPDLADRVPLLPPDPWIILPYPLPIQAGLECGSSKRGLQVCCLFVCAFKNILLQSTISPPVPLVGRLLSDSSAVYQPADLGLDPWAQSTPGAHNWFCHLLHLLLEISLSSLKETISSDLMISAQYEASLIPHGIYYSHLCMADFCGWNLLRQTSPQTQS</sequence>
<dbReference type="Proteomes" id="UP000784294">
    <property type="component" value="Unassembled WGS sequence"/>
</dbReference>
<evidence type="ECO:0000313" key="1">
    <source>
        <dbReference type="EMBL" id="VEL08417.1"/>
    </source>
</evidence>
<accession>A0A448WCJ2</accession>
<dbReference type="AlphaFoldDB" id="A0A448WCJ2"/>
<dbReference type="EMBL" id="CAAALY010003913">
    <property type="protein sequence ID" value="VEL08417.1"/>
    <property type="molecule type" value="Genomic_DNA"/>
</dbReference>
<organism evidence="1 2">
    <name type="scientific">Protopolystoma xenopodis</name>
    <dbReference type="NCBI Taxonomy" id="117903"/>
    <lineage>
        <taxon>Eukaryota</taxon>
        <taxon>Metazoa</taxon>
        <taxon>Spiralia</taxon>
        <taxon>Lophotrochozoa</taxon>
        <taxon>Platyhelminthes</taxon>
        <taxon>Monogenea</taxon>
        <taxon>Polyopisthocotylea</taxon>
        <taxon>Polystomatidea</taxon>
        <taxon>Polystomatidae</taxon>
        <taxon>Protopolystoma</taxon>
    </lineage>
</organism>
<protein>
    <submittedName>
        <fullName evidence="1">Uncharacterized protein</fullName>
    </submittedName>
</protein>
<comment type="caution">
    <text evidence="1">The sequence shown here is derived from an EMBL/GenBank/DDBJ whole genome shotgun (WGS) entry which is preliminary data.</text>
</comment>
<proteinExistence type="predicted"/>